<dbReference type="InterPro" id="IPR051043">
    <property type="entry name" value="Sulfatase_Mod_Factor_Kinase"/>
</dbReference>
<evidence type="ECO:0000313" key="4">
    <source>
        <dbReference type="Proteomes" id="UP000594464"/>
    </source>
</evidence>
<proteinExistence type="predicted"/>
<organism evidence="3 4">
    <name type="scientific">Candidatus Nitrohelix vancouverensis</name>
    <dbReference type="NCBI Taxonomy" id="2705534"/>
    <lineage>
        <taxon>Bacteria</taxon>
        <taxon>Pseudomonadati</taxon>
        <taxon>Nitrospinota/Tectimicrobiota group</taxon>
        <taxon>Nitrospinota</taxon>
        <taxon>Nitrospinia</taxon>
        <taxon>Nitrospinales</taxon>
        <taxon>Nitrospinaceae</taxon>
        <taxon>Candidatus Nitrohelix</taxon>
    </lineage>
</organism>
<name>A0A7T0G514_9BACT</name>
<feature type="compositionally biased region" description="Polar residues" evidence="1">
    <location>
        <begin position="70"/>
        <end position="89"/>
    </location>
</feature>
<dbReference type="Proteomes" id="UP000594464">
    <property type="component" value="Chromosome"/>
</dbReference>
<dbReference type="Gene3D" id="3.90.1580.10">
    <property type="entry name" value="paralog of FGE (formylglycine-generating enzyme)"/>
    <property type="match status" value="1"/>
</dbReference>
<dbReference type="GO" id="GO:0120147">
    <property type="term" value="F:formylglycine-generating oxidase activity"/>
    <property type="evidence" value="ECO:0007669"/>
    <property type="project" value="TreeGrafter"/>
</dbReference>
<feature type="region of interest" description="Disordered" evidence="1">
    <location>
        <begin position="70"/>
        <end position="91"/>
    </location>
</feature>
<accession>A0A7T0G514</accession>
<dbReference type="EMBL" id="CP048620">
    <property type="protein sequence ID" value="QPJ66874.1"/>
    <property type="molecule type" value="Genomic_DNA"/>
</dbReference>
<dbReference type="PANTHER" id="PTHR23150">
    <property type="entry name" value="SULFATASE MODIFYING FACTOR 1, 2"/>
    <property type="match status" value="1"/>
</dbReference>
<dbReference type="InterPro" id="IPR005532">
    <property type="entry name" value="SUMF_dom"/>
</dbReference>
<evidence type="ECO:0000256" key="1">
    <source>
        <dbReference type="SAM" id="MobiDB-lite"/>
    </source>
</evidence>
<dbReference type="InterPro" id="IPR016187">
    <property type="entry name" value="CTDL_fold"/>
</dbReference>
<dbReference type="KEGG" id="nva:G3M78_14960"/>
<evidence type="ECO:0000313" key="3">
    <source>
        <dbReference type="EMBL" id="QPJ66874.1"/>
    </source>
</evidence>
<dbReference type="InterPro" id="IPR042095">
    <property type="entry name" value="SUMF_sf"/>
</dbReference>
<dbReference type="PANTHER" id="PTHR23150:SF19">
    <property type="entry name" value="FORMYLGLYCINE-GENERATING ENZYME"/>
    <property type="match status" value="1"/>
</dbReference>
<dbReference type="Pfam" id="PF03781">
    <property type="entry name" value="FGE-sulfatase"/>
    <property type="match status" value="1"/>
</dbReference>
<dbReference type="AlphaFoldDB" id="A0A7T0G514"/>
<dbReference type="SUPFAM" id="SSF56436">
    <property type="entry name" value="C-type lectin-like"/>
    <property type="match status" value="1"/>
</dbReference>
<feature type="domain" description="Sulfatase-modifying factor enzyme-like" evidence="2">
    <location>
        <begin position="89"/>
        <end position="310"/>
    </location>
</feature>
<sequence length="327" mass="36443">MRAGSKALSCQSACHLPDNLEQSRQNKVRAPECQSCHLGVLSTKAQNPFSQPKRSPRRLFALTENASITKVKSQTQASPSEAPSESGTENMAWVPGGEFIMGSNERWDDEGPEHIASVDGFYIDLYETTNADYKKFVDATQREAPYHWPNGEIPKGKGSDPVIYVNWFDATDYCQWRGKRLPNEKEWEKAARGENGLIYPWGDEWSLDRSNHPYKNSTGVEPVGSYPNGKSPYGLYDMSGNVWEWVDSFYLPHPGNNIHRSEYGTDKRLLKGGSWFDCLSYGCGLSAPTFNRSFFTPEVRNNSFGFRCAKSPSKAGAAAHSSAQSPG</sequence>
<reference evidence="4" key="1">
    <citation type="submission" date="2020-02" db="EMBL/GenBank/DDBJ databases">
        <title>Genomic and physiological characterization of two novel Nitrospinaceae genera.</title>
        <authorList>
            <person name="Mueller A.J."/>
            <person name="Jung M.-Y."/>
            <person name="Strachan C.R."/>
            <person name="Herbold C.W."/>
            <person name="Kirkegaard R.H."/>
            <person name="Daims H."/>
        </authorList>
    </citation>
    <scope>NUCLEOTIDE SEQUENCE [LARGE SCALE GENOMIC DNA]</scope>
</reference>
<protein>
    <submittedName>
        <fullName evidence="3">Formylglycine-generating enzyme family protein</fullName>
    </submittedName>
</protein>
<gene>
    <name evidence="3" type="ORF">G3M78_14960</name>
</gene>
<evidence type="ECO:0000259" key="2">
    <source>
        <dbReference type="Pfam" id="PF03781"/>
    </source>
</evidence>